<evidence type="ECO:0000313" key="1">
    <source>
        <dbReference type="EMBL" id="ETN40437.1"/>
    </source>
</evidence>
<dbReference type="OrthoDB" id="191139at2759"/>
<dbReference type="RefSeq" id="XP_008717280.1">
    <property type="nucleotide sequence ID" value="XM_008719058.1"/>
</dbReference>
<dbReference type="Gene3D" id="3.40.50.720">
    <property type="entry name" value="NAD(P)-binding Rossmann-like Domain"/>
    <property type="match status" value="1"/>
</dbReference>
<reference evidence="1 2" key="1">
    <citation type="submission" date="2013-03" db="EMBL/GenBank/DDBJ databases">
        <title>The Genome Sequence of Phialophora europaea CBS 101466.</title>
        <authorList>
            <consortium name="The Broad Institute Genomics Platform"/>
            <person name="Cuomo C."/>
            <person name="de Hoog S."/>
            <person name="Gorbushina A."/>
            <person name="Walker B."/>
            <person name="Young S.K."/>
            <person name="Zeng Q."/>
            <person name="Gargeya S."/>
            <person name="Fitzgerald M."/>
            <person name="Haas B."/>
            <person name="Abouelleil A."/>
            <person name="Allen A.W."/>
            <person name="Alvarado L."/>
            <person name="Arachchi H.M."/>
            <person name="Berlin A.M."/>
            <person name="Chapman S.B."/>
            <person name="Gainer-Dewar J."/>
            <person name="Goldberg J."/>
            <person name="Griggs A."/>
            <person name="Gujja S."/>
            <person name="Hansen M."/>
            <person name="Howarth C."/>
            <person name="Imamovic A."/>
            <person name="Ireland A."/>
            <person name="Larimer J."/>
            <person name="McCowan C."/>
            <person name="Murphy C."/>
            <person name="Pearson M."/>
            <person name="Poon T.W."/>
            <person name="Priest M."/>
            <person name="Roberts A."/>
            <person name="Saif S."/>
            <person name="Shea T."/>
            <person name="Sisk P."/>
            <person name="Sykes S."/>
            <person name="Wortman J."/>
            <person name="Nusbaum C."/>
            <person name="Birren B."/>
        </authorList>
    </citation>
    <scope>NUCLEOTIDE SEQUENCE [LARGE SCALE GENOMIC DNA]</scope>
    <source>
        <strain evidence="1 2">CBS 101466</strain>
    </source>
</reference>
<dbReference type="HOGENOM" id="CLU_2497642_0_0_1"/>
<protein>
    <submittedName>
        <fullName evidence="1">Uncharacterized protein</fullName>
    </submittedName>
</protein>
<dbReference type="EMBL" id="KB822720">
    <property type="protein sequence ID" value="ETN40437.1"/>
    <property type="molecule type" value="Genomic_DNA"/>
</dbReference>
<sequence>MGTGTTASLDASEGEVCAEVARRYTGNEYTTSKPKNVHQGCATALVAALDPGLAAKSGAYLEDCQIAQAYKYATAPQKALELWKLSEKLIGHGFDSPTAR</sequence>
<organism evidence="1 2">
    <name type="scientific">Cyphellophora europaea (strain CBS 101466)</name>
    <name type="common">Phialophora europaea</name>
    <dbReference type="NCBI Taxonomy" id="1220924"/>
    <lineage>
        <taxon>Eukaryota</taxon>
        <taxon>Fungi</taxon>
        <taxon>Dikarya</taxon>
        <taxon>Ascomycota</taxon>
        <taxon>Pezizomycotina</taxon>
        <taxon>Eurotiomycetes</taxon>
        <taxon>Chaetothyriomycetidae</taxon>
        <taxon>Chaetothyriales</taxon>
        <taxon>Cyphellophoraceae</taxon>
        <taxon>Cyphellophora</taxon>
    </lineage>
</organism>
<evidence type="ECO:0000313" key="2">
    <source>
        <dbReference type="Proteomes" id="UP000030752"/>
    </source>
</evidence>
<dbReference type="VEuPathDB" id="FungiDB:HMPREF1541_04714"/>
<dbReference type="Proteomes" id="UP000030752">
    <property type="component" value="Unassembled WGS sequence"/>
</dbReference>
<gene>
    <name evidence="1" type="ORF">HMPREF1541_04714</name>
</gene>
<dbReference type="AlphaFoldDB" id="W2RVI2"/>
<keyword evidence="2" id="KW-1185">Reference proteome</keyword>
<dbReference type="InParanoid" id="W2RVI2"/>
<proteinExistence type="predicted"/>
<dbReference type="STRING" id="1220924.W2RVI2"/>
<name>W2RVI2_CYPE1</name>
<accession>W2RVI2</accession>
<dbReference type="GeneID" id="19972053"/>